<feature type="compositionally biased region" description="Pro residues" evidence="1">
    <location>
        <begin position="39"/>
        <end position="56"/>
    </location>
</feature>
<dbReference type="RefSeq" id="WP_213558949.1">
    <property type="nucleotide sequence ID" value="NZ_JBHZDI010000198.1"/>
</dbReference>
<evidence type="ECO:0000313" key="5">
    <source>
        <dbReference type="Proteomes" id="UP000683310"/>
    </source>
</evidence>
<dbReference type="Pfam" id="PF26056">
    <property type="entry name" value="DUF8017"/>
    <property type="match status" value="1"/>
</dbReference>
<keyword evidence="5" id="KW-1185">Reference proteome</keyword>
<evidence type="ECO:0000256" key="1">
    <source>
        <dbReference type="SAM" id="MobiDB-lite"/>
    </source>
</evidence>
<keyword evidence="2" id="KW-0812">Transmembrane</keyword>
<protein>
    <recommendedName>
        <fullName evidence="3">DUF8017 domain-containing protein</fullName>
    </recommendedName>
</protein>
<feature type="compositionally biased region" description="Basic and acidic residues" evidence="1">
    <location>
        <begin position="1"/>
        <end position="10"/>
    </location>
</feature>
<feature type="region of interest" description="Disordered" evidence="1">
    <location>
        <begin position="147"/>
        <end position="170"/>
    </location>
</feature>
<reference evidence="4 5" key="1">
    <citation type="submission" date="2021-04" db="EMBL/GenBank/DDBJ databases">
        <title>Nocardia tengchongensis.</title>
        <authorList>
            <person name="Zhuang k."/>
            <person name="Ran Y."/>
            <person name="Li W."/>
        </authorList>
    </citation>
    <scope>NUCLEOTIDE SEQUENCE [LARGE SCALE GENOMIC DNA]</scope>
    <source>
        <strain evidence="4 5">CFH S0057</strain>
    </source>
</reference>
<evidence type="ECO:0000313" key="4">
    <source>
        <dbReference type="EMBL" id="QVI22870.1"/>
    </source>
</evidence>
<feature type="region of interest" description="Disordered" evidence="1">
    <location>
        <begin position="1"/>
        <end position="93"/>
    </location>
</feature>
<dbReference type="InterPro" id="IPR058330">
    <property type="entry name" value="DUF8017"/>
</dbReference>
<evidence type="ECO:0000256" key="2">
    <source>
        <dbReference type="SAM" id="Phobius"/>
    </source>
</evidence>
<evidence type="ECO:0000259" key="3">
    <source>
        <dbReference type="Pfam" id="PF26056"/>
    </source>
</evidence>
<keyword evidence="2" id="KW-0472">Membrane</keyword>
<keyword evidence="2" id="KW-1133">Transmembrane helix</keyword>
<gene>
    <name evidence="4" type="ORF">KHQ06_07825</name>
</gene>
<proteinExistence type="predicted"/>
<sequence>MTSGDNHRNEGGGSEPDPDWWQGAPAAEPGWAQPGYPAQQPPPNQPPPGQPWPQPGYQPTTPMPGGAYVPPQYPPTQAFNRPPGYGQQPAYPPPAGGGKGRVWLFAGLGALVVAIVAVVSIAALVHNSSTSPSAQSNTTPSLISALTSTTAKPPSSAKPTGTKTTAPKATSTPAAVIPGYQVITIPNNGAAYDIPQHWKLDRSGQDVFGQGTDTIPVAGLAQDGVDYCPKNVRTNVFLTQSDETDPAKAAADIGTRLGRIGWSGSTGTTPGAPESFQSSDGQLQGVFLETKGTAAPSGAGCASTYSIYTFAFPGDSGAFVFTIAADTGVDQAVDATLAKKILASIRPIQ</sequence>
<feature type="transmembrane region" description="Helical" evidence="2">
    <location>
        <begin position="102"/>
        <end position="125"/>
    </location>
</feature>
<name>A0ABX8CXH0_9NOCA</name>
<feature type="compositionally biased region" description="Low complexity" evidence="1">
    <location>
        <begin position="29"/>
        <end position="38"/>
    </location>
</feature>
<dbReference type="EMBL" id="CP074371">
    <property type="protein sequence ID" value="QVI22870.1"/>
    <property type="molecule type" value="Genomic_DNA"/>
</dbReference>
<feature type="compositionally biased region" description="Low complexity" evidence="1">
    <location>
        <begin position="152"/>
        <end position="170"/>
    </location>
</feature>
<feature type="domain" description="DUF8017" evidence="3">
    <location>
        <begin position="174"/>
        <end position="348"/>
    </location>
</feature>
<accession>A0ABX8CXH0</accession>
<organism evidence="4 5">
    <name type="scientific">Nocardia tengchongensis</name>
    <dbReference type="NCBI Taxonomy" id="2055889"/>
    <lineage>
        <taxon>Bacteria</taxon>
        <taxon>Bacillati</taxon>
        <taxon>Actinomycetota</taxon>
        <taxon>Actinomycetes</taxon>
        <taxon>Mycobacteriales</taxon>
        <taxon>Nocardiaceae</taxon>
        <taxon>Nocardia</taxon>
    </lineage>
</organism>
<dbReference type="Proteomes" id="UP000683310">
    <property type="component" value="Chromosome"/>
</dbReference>